<gene>
    <name evidence="1" type="primary">ysxE</name>
    <name evidence="1" type="ORF">FS935_13715</name>
</gene>
<dbReference type="Gene3D" id="3.30.200.20">
    <property type="entry name" value="Phosphorylase Kinase, domain 1"/>
    <property type="match status" value="1"/>
</dbReference>
<protein>
    <submittedName>
        <fullName evidence="1">Spore coat protein YsxE</fullName>
    </submittedName>
</protein>
<evidence type="ECO:0000313" key="1">
    <source>
        <dbReference type="EMBL" id="TXC90117.1"/>
    </source>
</evidence>
<reference evidence="1 2" key="1">
    <citation type="journal article" date="2005" name="Int. J. Syst. Evol. Microbiol.">
        <title>Bacillus litoralis sp. nov., isolated from a tidal flat of the Yellow Sea in Korea.</title>
        <authorList>
            <person name="Yoon J.H."/>
            <person name="Oh T.K."/>
        </authorList>
    </citation>
    <scope>NUCLEOTIDE SEQUENCE [LARGE SCALE GENOMIC DNA]</scope>
    <source>
        <strain evidence="1 2">SW-211</strain>
    </source>
</reference>
<name>A0A5C6VX60_9BACI</name>
<dbReference type="GO" id="GO:0042601">
    <property type="term" value="C:endospore-forming forespore"/>
    <property type="evidence" value="ECO:0007669"/>
    <property type="project" value="TreeGrafter"/>
</dbReference>
<dbReference type="SUPFAM" id="SSF56112">
    <property type="entry name" value="Protein kinase-like (PK-like)"/>
    <property type="match status" value="1"/>
</dbReference>
<dbReference type="Proteomes" id="UP000321363">
    <property type="component" value="Unassembled WGS sequence"/>
</dbReference>
<dbReference type="PANTHER" id="PTHR39179:SF3">
    <property type="entry name" value="COTS-RELATED PROTEIN"/>
    <property type="match status" value="1"/>
</dbReference>
<proteinExistence type="predicted"/>
<dbReference type="EMBL" id="VOQF01000007">
    <property type="protein sequence ID" value="TXC90117.1"/>
    <property type="molecule type" value="Genomic_DNA"/>
</dbReference>
<dbReference type="NCBIfam" id="TIGR02904">
    <property type="entry name" value="spore_ysxE"/>
    <property type="match status" value="1"/>
</dbReference>
<dbReference type="AlphaFoldDB" id="A0A5C6VX60"/>
<dbReference type="InterPro" id="IPR011009">
    <property type="entry name" value="Kinase-like_dom_sf"/>
</dbReference>
<dbReference type="Gene3D" id="3.90.1200.10">
    <property type="match status" value="1"/>
</dbReference>
<organism evidence="1 2">
    <name type="scientific">Metabacillus litoralis</name>
    <dbReference type="NCBI Taxonomy" id="152268"/>
    <lineage>
        <taxon>Bacteria</taxon>
        <taxon>Bacillati</taxon>
        <taxon>Bacillota</taxon>
        <taxon>Bacilli</taxon>
        <taxon>Bacillales</taxon>
        <taxon>Bacillaceae</taxon>
        <taxon>Metabacillus</taxon>
    </lineage>
</organism>
<keyword evidence="1" id="KW-0946">Virion</keyword>
<keyword evidence="2" id="KW-1185">Reference proteome</keyword>
<dbReference type="PANTHER" id="PTHR39179">
    <property type="entry name" value="SPORE COAT PROTEIN I"/>
    <property type="match status" value="1"/>
</dbReference>
<dbReference type="InterPro" id="IPR014253">
    <property type="entry name" value="Spore_coat_YsxE"/>
</dbReference>
<sequence length="350" mass="41781">MIGGVVELSIKVEAITPLLKQYDLNLEYSEEISKRVVKVYTDNGSYALKKLSKNPNPYFIESYSILDQTKYSKYVPLVRNRSNQTISQMNGEYYYLMPWLTNETEEERDARHQYLFKEVAELHSRTEKDVKLSSDAATHHFESFEKHLDETKIYYESFVEECEQKLYLSPFELQAVTYFIEVSRAIDFSKKKLVEWYEKMQEKESSRMVLTHGKISARHFLYDGEGNGYLTNFEKSKYAAPIDDYLYFINRTAKTYPIPSDDCVNWFYTYQKGYPYKEEEMLLFLSYLSYPERICRLIKSYSAKNNSTELEKNRQLVKAYWQFKNIEYFVMKISEIEEKRKQEAQQAQEQ</sequence>
<comment type="caution">
    <text evidence="1">The sequence shown here is derived from an EMBL/GenBank/DDBJ whole genome shotgun (WGS) entry which is preliminary data.</text>
</comment>
<accession>A0A5C6VX60</accession>
<keyword evidence="1" id="KW-0167">Capsid protein</keyword>
<evidence type="ECO:0000313" key="2">
    <source>
        <dbReference type="Proteomes" id="UP000321363"/>
    </source>
</evidence>
<dbReference type="InterPro" id="IPR047175">
    <property type="entry name" value="CotS-like"/>
</dbReference>